<evidence type="ECO:0000256" key="1">
    <source>
        <dbReference type="SAM" id="MobiDB-lite"/>
    </source>
</evidence>
<reference evidence="2 3" key="1">
    <citation type="submission" date="2019-11" db="EMBL/GenBank/DDBJ databases">
        <title>Whole genome sequence of Oryza granulata.</title>
        <authorList>
            <person name="Li W."/>
        </authorList>
    </citation>
    <scope>NUCLEOTIDE SEQUENCE [LARGE SCALE GENOMIC DNA]</scope>
    <source>
        <strain evidence="3">cv. Menghai</strain>
        <tissue evidence="2">Leaf</tissue>
    </source>
</reference>
<protein>
    <submittedName>
        <fullName evidence="2">Uncharacterized protein</fullName>
    </submittedName>
</protein>
<dbReference type="EMBL" id="SPHZ02000011">
    <property type="protein sequence ID" value="KAF0891981.1"/>
    <property type="molecule type" value="Genomic_DNA"/>
</dbReference>
<feature type="compositionally biased region" description="Polar residues" evidence="1">
    <location>
        <begin position="12"/>
        <end position="21"/>
    </location>
</feature>
<evidence type="ECO:0000313" key="2">
    <source>
        <dbReference type="EMBL" id="KAF0891981.1"/>
    </source>
</evidence>
<comment type="caution">
    <text evidence="2">The sequence shown here is derived from an EMBL/GenBank/DDBJ whole genome shotgun (WGS) entry which is preliminary data.</text>
</comment>
<organism evidence="2 3">
    <name type="scientific">Oryza meyeriana var. granulata</name>
    <dbReference type="NCBI Taxonomy" id="110450"/>
    <lineage>
        <taxon>Eukaryota</taxon>
        <taxon>Viridiplantae</taxon>
        <taxon>Streptophyta</taxon>
        <taxon>Embryophyta</taxon>
        <taxon>Tracheophyta</taxon>
        <taxon>Spermatophyta</taxon>
        <taxon>Magnoliopsida</taxon>
        <taxon>Liliopsida</taxon>
        <taxon>Poales</taxon>
        <taxon>Poaceae</taxon>
        <taxon>BOP clade</taxon>
        <taxon>Oryzoideae</taxon>
        <taxon>Oryzeae</taxon>
        <taxon>Oryzinae</taxon>
        <taxon>Oryza</taxon>
        <taxon>Oryza meyeriana</taxon>
    </lineage>
</organism>
<feature type="compositionally biased region" description="Polar residues" evidence="1">
    <location>
        <begin position="89"/>
        <end position="101"/>
    </location>
</feature>
<name>A0A6G1BW19_9ORYZ</name>
<feature type="region of interest" description="Disordered" evidence="1">
    <location>
        <begin position="1"/>
        <end position="30"/>
    </location>
</feature>
<sequence>MPARPARPGPASTPSSCSRHATSPSRPVRRPFVTRVVVLAPLFSHAASFSPKPSPQLMSPLFSAATRSQDTNFASLARRPFCSFVPSPSHCQSAITPSPSSVHRRRQPERQNPALLPPPPKSRSAFRRAAGVRPGQLPRLATGRRLRSPLRTPMKTQSEPPFFPVKWRSKVLSTRPCSCHRRSAWTSFKATAALSRAGPAQHRSPGLLLAGRL</sequence>
<dbReference type="Proteomes" id="UP000479710">
    <property type="component" value="Unassembled WGS sequence"/>
</dbReference>
<dbReference type="AlphaFoldDB" id="A0A6G1BW19"/>
<keyword evidence="3" id="KW-1185">Reference proteome</keyword>
<gene>
    <name evidence="2" type="ORF">E2562_011357</name>
</gene>
<evidence type="ECO:0000313" key="3">
    <source>
        <dbReference type="Proteomes" id="UP000479710"/>
    </source>
</evidence>
<proteinExistence type="predicted"/>
<feature type="region of interest" description="Disordered" evidence="1">
    <location>
        <begin position="87"/>
        <end position="132"/>
    </location>
</feature>
<accession>A0A6G1BW19</accession>